<name>A0A1V2ETI7_9SPHN</name>
<keyword evidence="2" id="KW-1185">Reference proteome</keyword>
<evidence type="ECO:0000313" key="2">
    <source>
        <dbReference type="Proteomes" id="UP000188729"/>
    </source>
</evidence>
<evidence type="ECO:0000313" key="1">
    <source>
        <dbReference type="EMBL" id="ONF95981.1"/>
    </source>
</evidence>
<sequence length="101" mass="10403">MENENSTPEPAVAELAALKAQLADTATTVLAGVPEHLRGLIPASLSPADQLAWFHNAKATGVFDAKPAVPATDSGKPAITPVTPDPSSLPVFARMAGGYRK</sequence>
<dbReference type="OrthoDB" id="7568799at2"/>
<organism evidence="1 2">
    <name type="scientific">Sphingomonas jeddahensis</name>
    <dbReference type="NCBI Taxonomy" id="1915074"/>
    <lineage>
        <taxon>Bacteria</taxon>
        <taxon>Pseudomonadati</taxon>
        <taxon>Pseudomonadota</taxon>
        <taxon>Alphaproteobacteria</taxon>
        <taxon>Sphingomonadales</taxon>
        <taxon>Sphingomonadaceae</taxon>
        <taxon>Sphingomonas</taxon>
    </lineage>
</organism>
<accession>A0A1V2ETI7</accession>
<gene>
    <name evidence="1" type="ORF">SPHI_19080</name>
</gene>
<dbReference type="EMBL" id="MPSB01000007">
    <property type="protein sequence ID" value="ONF95981.1"/>
    <property type="molecule type" value="Genomic_DNA"/>
</dbReference>
<comment type="caution">
    <text evidence="1">The sequence shown here is derived from an EMBL/GenBank/DDBJ whole genome shotgun (WGS) entry which is preliminary data.</text>
</comment>
<proteinExistence type="predicted"/>
<reference evidence="1 2" key="1">
    <citation type="submission" date="2016-11" db="EMBL/GenBank/DDBJ databases">
        <title>Genome sequence of Sphingomonas jeddahensis G39.</title>
        <authorList>
            <person name="Poehlein A."/>
            <person name="Wuebbeler J.H."/>
            <person name="Steinbuechel A."/>
            <person name="Daniel R."/>
        </authorList>
    </citation>
    <scope>NUCLEOTIDE SEQUENCE [LARGE SCALE GENOMIC DNA]</scope>
    <source>
        <strain evidence="1 2">G39</strain>
    </source>
</reference>
<dbReference type="STRING" id="1915074.SPHI_19080"/>
<protein>
    <submittedName>
        <fullName evidence="1">Uncharacterized protein</fullName>
    </submittedName>
</protein>
<dbReference type="Proteomes" id="UP000188729">
    <property type="component" value="Unassembled WGS sequence"/>
</dbReference>
<dbReference type="AlphaFoldDB" id="A0A1V2ETI7"/>
<dbReference type="RefSeq" id="WP_076744669.1">
    <property type="nucleotide sequence ID" value="NZ_MPSB01000007.1"/>
</dbReference>